<dbReference type="eggNOG" id="COG2323">
    <property type="taxonomic scope" value="Bacteria"/>
</dbReference>
<dbReference type="STRING" id="641524.ADICYQ_1340"/>
<organism evidence="2 3">
    <name type="scientific">Cyclobacterium qasimii M12-11B</name>
    <dbReference type="NCBI Taxonomy" id="641524"/>
    <lineage>
        <taxon>Bacteria</taxon>
        <taxon>Pseudomonadati</taxon>
        <taxon>Bacteroidota</taxon>
        <taxon>Cytophagia</taxon>
        <taxon>Cytophagales</taxon>
        <taxon>Cyclobacteriaceae</taxon>
        <taxon>Cyclobacterium</taxon>
    </lineage>
</organism>
<dbReference type="InterPro" id="IPR007353">
    <property type="entry name" value="DUF421"/>
</dbReference>
<evidence type="ECO:0000313" key="2">
    <source>
        <dbReference type="EMBL" id="EPR69555.1"/>
    </source>
</evidence>
<proteinExistence type="predicted"/>
<dbReference type="PATRIC" id="fig|641524.5.peg.1327"/>
<evidence type="ECO:0000259" key="1">
    <source>
        <dbReference type="Pfam" id="PF04239"/>
    </source>
</evidence>
<dbReference type="InterPro" id="IPR023090">
    <property type="entry name" value="UPF0702_alpha/beta_dom_sf"/>
</dbReference>
<comment type="caution">
    <text evidence="2">The sequence shown here is derived from an EMBL/GenBank/DDBJ whole genome shotgun (WGS) entry which is preliminary data.</text>
</comment>
<dbReference type="Pfam" id="PF04239">
    <property type="entry name" value="DUF421"/>
    <property type="match status" value="1"/>
</dbReference>
<gene>
    <name evidence="2" type="ORF">ADICYQ_1340</name>
</gene>
<protein>
    <recommendedName>
        <fullName evidence="1">YetF C-terminal domain-containing protein</fullName>
    </recommendedName>
</protein>
<evidence type="ECO:0000313" key="3">
    <source>
        <dbReference type="Proteomes" id="UP000014974"/>
    </source>
</evidence>
<feature type="domain" description="YetF C-terminal" evidence="1">
    <location>
        <begin position="2"/>
        <end position="52"/>
    </location>
</feature>
<accession>S7VH52</accession>
<dbReference type="Gene3D" id="3.30.240.20">
    <property type="entry name" value="bsu07140 like domains"/>
    <property type="match status" value="1"/>
</dbReference>
<sequence>MLTENFEVDDIDKKEVLMLLRQSGIRDLAEVEHAYYEQSGELSVFKYKNEKVENSILPEDMGDLI</sequence>
<dbReference type="Proteomes" id="UP000014974">
    <property type="component" value="Unassembled WGS sequence"/>
</dbReference>
<dbReference type="AlphaFoldDB" id="S7VH52"/>
<dbReference type="EMBL" id="ATNM01000064">
    <property type="protein sequence ID" value="EPR69555.1"/>
    <property type="molecule type" value="Genomic_DNA"/>
</dbReference>
<name>S7VH52_9BACT</name>
<dbReference type="OrthoDB" id="6538282at2"/>
<reference evidence="2 3" key="1">
    <citation type="journal article" date="2013" name="Genome Announc.">
        <title>Draft Genome Sequence of Cyclobacterium qasimii Strain M12-11BT, Isolated from Arctic Marine Sediment.</title>
        <authorList>
            <person name="Shivaji S."/>
            <person name="Ara S."/>
            <person name="Singh A."/>
            <person name="Kumar Pinnaka A."/>
        </authorList>
    </citation>
    <scope>NUCLEOTIDE SEQUENCE [LARGE SCALE GENOMIC DNA]</scope>
    <source>
        <strain evidence="2 3">M12-11B</strain>
    </source>
</reference>
<dbReference type="RefSeq" id="WP_020889074.1">
    <property type="nucleotide sequence ID" value="NZ_ATNM01000064.1"/>
</dbReference>